<dbReference type="PANTHER" id="PTHR12941">
    <property type="entry name" value="ER MEMBRANE PROTEIN COMPLEX"/>
    <property type="match status" value="1"/>
</dbReference>
<dbReference type="GO" id="GO:0072546">
    <property type="term" value="C:EMC complex"/>
    <property type="evidence" value="ECO:0007669"/>
    <property type="project" value="InterPro"/>
</dbReference>
<dbReference type="Proteomes" id="UP000092445">
    <property type="component" value="Unassembled WGS sequence"/>
</dbReference>
<dbReference type="PANTHER" id="PTHR12941:SF10">
    <property type="entry name" value="ER MEMBRANE PROTEIN COMPLEX SUBUNIT 8_9 HOMOLOG"/>
    <property type="match status" value="1"/>
</dbReference>
<dbReference type="PROSITE" id="PS50249">
    <property type="entry name" value="MPN"/>
    <property type="match status" value="1"/>
</dbReference>
<accession>A0A1A9Z6X8</accession>
<dbReference type="STRING" id="7398.A0A1A9Z6X8"/>
<evidence type="ECO:0000313" key="4">
    <source>
        <dbReference type="Proteomes" id="UP000092445"/>
    </source>
</evidence>
<dbReference type="CDD" id="cd08060">
    <property type="entry name" value="MPN_UPF0172"/>
    <property type="match status" value="1"/>
</dbReference>
<dbReference type="VEuPathDB" id="VectorBase:GPAI005752"/>
<comment type="similarity">
    <text evidence="1">Belongs to the EMC8/EMC9 family.</text>
</comment>
<evidence type="ECO:0000313" key="3">
    <source>
        <dbReference type="EnsemblMetazoa" id="GPAI005752-PA"/>
    </source>
</evidence>
<proteinExistence type="inferred from homology"/>
<organism evidence="3 4">
    <name type="scientific">Glossina pallidipes</name>
    <name type="common">Tsetse fly</name>
    <dbReference type="NCBI Taxonomy" id="7398"/>
    <lineage>
        <taxon>Eukaryota</taxon>
        <taxon>Metazoa</taxon>
        <taxon>Ecdysozoa</taxon>
        <taxon>Arthropoda</taxon>
        <taxon>Hexapoda</taxon>
        <taxon>Insecta</taxon>
        <taxon>Pterygota</taxon>
        <taxon>Neoptera</taxon>
        <taxon>Endopterygota</taxon>
        <taxon>Diptera</taxon>
        <taxon>Brachycera</taxon>
        <taxon>Muscomorpha</taxon>
        <taxon>Hippoboscoidea</taxon>
        <taxon>Glossinidae</taxon>
        <taxon>Glossina</taxon>
    </lineage>
</organism>
<dbReference type="AlphaFoldDB" id="A0A1A9Z6X8"/>
<dbReference type="InterPro" id="IPR037518">
    <property type="entry name" value="MPN"/>
</dbReference>
<evidence type="ECO:0000256" key="1">
    <source>
        <dbReference type="ARBA" id="ARBA00007461"/>
    </source>
</evidence>
<evidence type="ECO:0000259" key="2">
    <source>
        <dbReference type="PROSITE" id="PS50249"/>
    </source>
</evidence>
<sequence length="198" mass="22415">MTIYKFTERAYAKMIFHAAKYPHLAVNGVLLGTKDSGEIVDAIPLFHQCLYVTPMAEVALLQIDAFAQRENLVVAGYYAAPENFYDNSVERAPAAKIADKIQENYKNACFVIIENKLMTLDQKSEAIKVYNCSNDSGRWSQVKSLILKSNLTLQAVAALLQRGAMKEIIDFDNHLDNPENDWTNQFLNQDLQKLLAMY</sequence>
<feature type="domain" description="MPN" evidence="2">
    <location>
        <begin position="4"/>
        <end position="136"/>
    </location>
</feature>
<protein>
    <recommendedName>
        <fullName evidence="2">MPN domain-containing protein</fullName>
    </recommendedName>
</protein>
<dbReference type="InterPro" id="IPR005366">
    <property type="entry name" value="EMC8/9"/>
</dbReference>
<reference evidence="4" key="1">
    <citation type="submission" date="2014-03" db="EMBL/GenBank/DDBJ databases">
        <authorList>
            <person name="Aksoy S."/>
            <person name="Warren W."/>
            <person name="Wilson R.K."/>
        </authorList>
    </citation>
    <scope>NUCLEOTIDE SEQUENCE [LARGE SCALE GENOMIC DNA]</scope>
    <source>
        <strain evidence="4">IAEA</strain>
    </source>
</reference>
<name>A0A1A9Z6X8_GLOPL</name>
<dbReference type="EnsemblMetazoa" id="GPAI005752-RA">
    <property type="protein sequence ID" value="GPAI005752-PA"/>
    <property type="gene ID" value="GPAI005752"/>
</dbReference>
<dbReference type="Pfam" id="PF03665">
    <property type="entry name" value="UPF0172"/>
    <property type="match status" value="1"/>
</dbReference>
<reference evidence="3" key="2">
    <citation type="submission" date="2020-05" db="UniProtKB">
        <authorList>
            <consortium name="EnsemblMetazoa"/>
        </authorList>
    </citation>
    <scope>IDENTIFICATION</scope>
    <source>
        <strain evidence="3">IAEA</strain>
    </source>
</reference>
<keyword evidence="4" id="KW-1185">Reference proteome</keyword>